<proteinExistence type="inferred from homology"/>
<feature type="transmembrane region" description="Helical" evidence="10">
    <location>
        <begin position="276"/>
        <end position="297"/>
    </location>
</feature>
<dbReference type="GO" id="GO:0015385">
    <property type="term" value="F:sodium:proton antiporter activity"/>
    <property type="evidence" value="ECO:0007669"/>
    <property type="project" value="InterPro"/>
</dbReference>
<dbReference type="PANTHER" id="PTHR10110">
    <property type="entry name" value="SODIUM/HYDROGEN EXCHANGER"/>
    <property type="match status" value="1"/>
</dbReference>
<dbReference type="GO" id="GO:0005886">
    <property type="term" value="C:plasma membrane"/>
    <property type="evidence" value="ECO:0007669"/>
    <property type="project" value="UniProtKB-SubCell"/>
</dbReference>
<keyword evidence="13" id="KW-1185">Reference proteome</keyword>
<feature type="transmembrane region" description="Helical" evidence="10">
    <location>
        <begin position="113"/>
        <end position="135"/>
    </location>
</feature>
<keyword evidence="6 10" id="KW-0915">Sodium</keyword>
<comment type="subcellular location">
    <subcellularLocation>
        <location evidence="1 10">Cell membrane</location>
        <topology evidence="1 10">Multi-pass membrane protein</topology>
    </subcellularLocation>
</comment>
<comment type="caution">
    <text evidence="12">The sequence shown here is derived from an EMBL/GenBank/DDBJ whole genome shotgun (WGS) entry which is preliminary data.</text>
</comment>
<dbReference type="NCBIfam" id="TIGR00831">
    <property type="entry name" value="a_cpa1"/>
    <property type="match status" value="1"/>
</dbReference>
<evidence type="ECO:0000259" key="11">
    <source>
        <dbReference type="Pfam" id="PF00999"/>
    </source>
</evidence>
<evidence type="ECO:0000256" key="10">
    <source>
        <dbReference type="RuleBase" id="RU366002"/>
    </source>
</evidence>
<organism evidence="12 13">
    <name type="scientific">Cohnella endophytica</name>
    <dbReference type="NCBI Taxonomy" id="2419778"/>
    <lineage>
        <taxon>Bacteria</taxon>
        <taxon>Bacillati</taxon>
        <taxon>Bacillota</taxon>
        <taxon>Bacilli</taxon>
        <taxon>Bacillales</taxon>
        <taxon>Paenibacillaceae</taxon>
        <taxon>Cohnella</taxon>
    </lineage>
</organism>
<dbReference type="GO" id="GO:0051453">
    <property type="term" value="P:regulation of intracellular pH"/>
    <property type="evidence" value="ECO:0007669"/>
    <property type="project" value="TreeGrafter"/>
</dbReference>
<gene>
    <name evidence="12" type="ORF">D7Z26_21235</name>
</gene>
<evidence type="ECO:0000256" key="9">
    <source>
        <dbReference type="ARBA" id="ARBA00023201"/>
    </source>
</evidence>
<keyword evidence="5 10" id="KW-1133">Transmembrane helix</keyword>
<keyword evidence="4 10" id="KW-0812">Transmembrane</keyword>
<feature type="transmembrane region" description="Helical" evidence="10">
    <location>
        <begin position="183"/>
        <end position="204"/>
    </location>
</feature>
<keyword evidence="3 10" id="KW-1003">Cell membrane</keyword>
<feature type="domain" description="Cation/H+ exchanger transmembrane" evidence="11">
    <location>
        <begin position="11"/>
        <end position="413"/>
    </location>
</feature>
<feature type="transmembrane region" description="Helical" evidence="10">
    <location>
        <begin position="84"/>
        <end position="107"/>
    </location>
</feature>
<feature type="transmembrane region" description="Helical" evidence="10">
    <location>
        <begin position="534"/>
        <end position="553"/>
    </location>
</feature>
<keyword evidence="10" id="KW-0050">Antiport</keyword>
<evidence type="ECO:0000313" key="12">
    <source>
        <dbReference type="EMBL" id="RKP48888.1"/>
    </source>
</evidence>
<dbReference type="GO" id="GO:0098719">
    <property type="term" value="P:sodium ion import across plasma membrane"/>
    <property type="evidence" value="ECO:0007669"/>
    <property type="project" value="TreeGrafter"/>
</dbReference>
<dbReference type="InterPro" id="IPR006153">
    <property type="entry name" value="Cation/H_exchanger_TM"/>
</dbReference>
<evidence type="ECO:0000256" key="7">
    <source>
        <dbReference type="ARBA" id="ARBA00023065"/>
    </source>
</evidence>
<keyword evidence="2 10" id="KW-0813">Transport</keyword>
<evidence type="ECO:0000256" key="2">
    <source>
        <dbReference type="ARBA" id="ARBA00022448"/>
    </source>
</evidence>
<evidence type="ECO:0000256" key="8">
    <source>
        <dbReference type="ARBA" id="ARBA00023136"/>
    </source>
</evidence>
<feature type="transmembrane region" description="Helical" evidence="10">
    <location>
        <begin position="309"/>
        <end position="333"/>
    </location>
</feature>
<dbReference type="Gene3D" id="6.10.140.1330">
    <property type="match status" value="1"/>
</dbReference>
<keyword evidence="7 10" id="KW-0406">Ion transport</keyword>
<reference evidence="12 13" key="1">
    <citation type="submission" date="2018-10" db="EMBL/GenBank/DDBJ databases">
        <title>Cohnella sp. M2MS4P-1, whole genome shotgun sequence.</title>
        <authorList>
            <person name="Tuo L."/>
        </authorList>
    </citation>
    <scope>NUCLEOTIDE SEQUENCE [LARGE SCALE GENOMIC DNA]</scope>
    <source>
        <strain evidence="12 13">M2MS4P-1</strain>
    </source>
</reference>
<evidence type="ECO:0000256" key="6">
    <source>
        <dbReference type="ARBA" id="ARBA00023053"/>
    </source>
</evidence>
<dbReference type="OrthoDB" id="9809206at2"/>
<evidence type="ECO:0000256" key="1">
    <source>
        <dbReference type="ARBA" id="ARBA00004651"/>
    </source>
</evidence>
<feature type="transmembrane region" description="Helical" evidence="10">
    <location>
        <begin position="216"/>
        <end position="233"/>
    </location>
</feature>
<evidence type="ECO:0000256" key="3">
    <source>
        <dbReference type="ARBA" id="ARBA00022475"/>
    </source>
</evidence>
<comment type="function">
    <text evidence="10">Na(+)/H(+) antiporter that extrudes sodium in exchange for external protons.</text>
</comment>
<dbReference type="PANTHER" id="PTHR10110:SF86">
    <property type="entry name" value="SODIUM_HYDROGEN EXCHANGER 7"/>
    <property type="match status" value="1"/>
</dbReference>
<dbReference type="Proteomes" id="UP000282076">
    <property type="component" value="Unassembled WGS sequence"/>
</dbReference>
<dbReference type="AlphaFoldDB" id="A0A494XED1"/>
<comment type="similarity">
    <text evidence="10">Belongs to the monovalent cation:proton antiporter 1 (CPA1) transporter (TC 2.A.36) family.</text>
</comment>
<feature type="transmembrane region" description="Helical" evidence="10">
    <location>
        <begin position="239"/>
        <end position="255"/>
    </location>
</feature>
<keyword evidence="9 10" id="KW-0739">Sodium transport</keyword>
<evidence type="ECO:0000313" key="13">
    <source>
        <dbReference type="Proteomes" id="UP000282076"/>
    </source>
</evidence>
<name>A0A494XED1_9BACL</name>
<evidence type="ECO:0000256" key="4">
    <source>
        <dbReference type="ARBA" id="ARBA00022692"/>
    </source>
</evidence>
<dbReference type="InterPro" id="IPR018422">
    <property type="entry name" value="Cation/H_exchanger_CPA1"/>
</dbReference>
<dbReference type="InterPro" id="IPR004705">
    <property type="entry name" value="Cation/H_exchanger_CPA1_bac"/>
</dbReference>
<feature type="transmembrane region" description="Helical" evidence="10">
    <location>
        <begin position="391"/>
        <end position="414"/>
    </location>
</feature>
<dbReference type="GO" id="GO:0015386">
    <property type="term" value="F:potassium:proton antiporter activity"/>
    <property type="evidence" value="ECO:0007669"/>
    <property type="project" value="TreeGrafter"/>
</dbReference>
<evidence type="ECO:0000256" key="5">
    <source>
        <dbReference type="ARBA" id="ARBA00022989"/>
    </source>
</evidence>
<feature type="transmembrane region" description="Helical" evidence="10">
    <location>
        <begin position="27"/>
        <end position="47"/>
    </location>
</feature>
<protein>
    <submittedName>
        <fullName evidence="12">Na+/H+ antiporter</fullName>
    </submittedName>
</protein>
<feature type="transmembrane region" description="Helical" evidence="10">
    <location>
        <begin position="156"/>
        <end position="177"/>
    </location>
</feature>
<feature type="transmembrane region" description="Helical" evidence="10">
    <location>
        <begin position="354"/>
        <end position="379"/>
    </location>
</feature>
<dbReference type="Pfam" id="PF00999">
    <property type="entry name" value="Na_H_Exchanger"/>
    <property type="match status" value="1"/>
</dbReference>
<sequence>MELFLAVLVLLLLLAFSQVVQRIFPYVPLPIIQIALGAAVVLFPWHFHVELEPELFFLLFIAPLLFNDGRRTPRDELWKLRTPILLLAVGLVFVTVLVGGYFIHALIPSIPLAASFGLAAILSPTDAVAVSAIASKVHLPKKIHRLLEGESLMNDASGLVAFKFAIAAAVTGAFSLWNATWSFFLIAIGGLIAGGVLAILIIWARAALRRFGIEDASVHVLIQILTPFILFYVAEHLGLSGILAAVAGGVMMAIEQDHSRFTSIEQKFVSEITWSVILFSLNGLVFVLLGVQIPAIAKTIFHDVAHDNLIVIGYVFLLYLLLIALRFGWLTLYSRLAGSLFRLKDDKENVSWKSIWLTSLSGVRGAVTLAGAFTIPLVVGGGGPFPERDLIIFLCAGVILVSLILASIALPLLADRGTGASEESLAREAEFKAQIESIKAANLAIRQAIDGTNNRAAAAVIANNDQRLTDIKRSKYESLSKKAREEELRLRQLGIAEERKCVQLLRENGEIKPEEATVLQNIYNRIEMVYSNRLHIFYLLLYSVVNKVVATFLPKRRGPYSDLKPEDRRKFIALRMTTAKYAINAIQTNQTCSGTTVSRVCAHYQQMINMLNNQLSDPNADEMTEEQVHALEMLSIQAERDALQEQYQQGSIGKQQLSKLQFQISMHEAEVMDSSWTGLLEG</sequence>
<accession>A0A494XED1</accession>
<dbReference type="EMBL" id="RBZM01000009">
    <property type="protein sequence ID" value="RKP48888.1"/>
    <property type="molecule type" value="Genomic_DNA"/>
</dbReference>
<keyword evidence="8 10" id="KW-0472">Membrane</keyword>
<dbReference type="RefSeq" id="WP_120979026.1">
    <property type="nucleotide sequence ID" value="NZ_RBZM01000009.1"/>
</dbReference>